<keyword evidence="4" id="KW-1185">Reference proteome</keyword>
<dbReference type="RefSeq" id="WP_285274507.1">
    <property type="nucleotide sequence ID" value="NZ_JASNVW010000010.1"/>
</dbReference>
<dbReference type="EMBL" id="JASNVW010000010">
    <property type="protein sequence ID" value="MDK6029520.1"/>
    <property type="molecule type" value="Genomic_DNA"/>
</dbReference>
<dbReference type="InterPro" id="IPR013410">
    <property type="entry name" value="CRISPR-assoc_RAMP_Cmr4"/>
</dbReference>
<reference evidence="3 4" key="1">
    <citation type="submission" date="2023-05" db="EMBL/GenBank/DDBJ databases">
        <title>A new hyperthermophilic archaea 'Ignisphaera cupida' sp. nov. and description of the family 'Ignisphaeraceae' fam. nov.</title>
        <authorList>
            <person name="Podosokorskaya O.A."/>
            <person name="Elcheninov A.G."/>
            <person name="Klukina A."/>
            <person name="Merkel A.Y."/>
        </authorList>
    </citation>
    <scope>NUCLEOTIDE SEQUENCE [LARGE SCALE GENOMIC DNA]</scope>
    <source>
        <strain evidence="3 4">4213-co</strain>
    </source>
</reference>
<dbReference type="Pfam" id="PF03787">
    <property type="entry name" value="RAMPs"/>
    <property type="match status" value="1"/>
</dbReference>
<protein>
    <submittedName>
        <fullName evidence="3">Type III-B CRISPR module RAMP protein Cmr4</fullName>
    </submittedName>
</protein>
<proteinExistence type="predicted"/>
<dbReference type="Proteomes" id="UP001529235">
    <property type="component" value="Unassembled WGS sequence"/>
</dbReference>
<evidence type="ECO:0000259" key="2">
    <source>
        <dbReference type="Pfam" id="PF03787"/>
    </source>
</evidence>
<dbReference type="NCBIfam" id="TIGR02580">
    <property type="entry name" value="cas_RAMP_Cmr4"/>
    <property type="match status" value="1"/>
</dbReference>
<name>A0ABD4Z9E5_9CREN</name>
<accession>A0ABD4Z9E5</accession>
<keyword evidence="1" id="KW-0051">Antiviral defense</keyword>
<evidence type="ECO:0000256" key="1">
    <source>
        <dbReference type="ARBA" id="ARBA00023118"/>
    </source>
</evidence>
<dbReference type="GO" id="GO:0051607">
    <property type="term" value="P:defense response to virus"/>
    <property type="evidence" value="ECO:0007669"/>
    <property type="project" value="UniProtKB-KW"/>
</dbReference>
<evidence type="ECO:0000313" key="3">
    <source>
        <dbReference type="EMBL" id="MDK6029520.1"/>
    </source>
</evidence>
<comment type="caution">
    <text evidence="3">The sequence shown here is derived from an EMBL/GenBank/DDBJ whole genome shotgun (WGS) entry which is preliminary data.</text>
</comment>
<organism evidence="3 4">
    <name type="scientific">Ignisphaera cupida</name>
    <dbReference type="NCBI Taxonomy" id="3050454"/>
    <lineage>
        <taxon>Archaea</taxon>
        <taxon>Thermoproteota</taxon>
        <taxon>Thermoprotei</taxon>
        <taxon>Desulfurococcales</taxon>
        <taxon>Desulfurococcaceae</taxon>
        <taxon>Ignisphaera</taxon>
    </lineage>
</organism>
<dbReference type="PANTHER" id="PTHR36700">
    <property type="entry name" value="CRISPR SYSTEM CMR SUBUNIT CMR4"/>
    <property type="match status" value="1"/>
</dbReference>
<dbReference type="PANTHER" id="PTHR36700:SF1">
    <property type="entry name" value="CRISPR SYSTEM CMR SUBUNIT CMR4"/>
    <property type="match status" value="1"/>
</dbReference>
<sequence>MSQQTFSKHHMLLFIRALTPLHVGAGRGVSIHVDLPLQRDEFDFPTIWASSLKGALRANVPDSNLRKVLFGPEPRSGELESSPVSITDARLLLIPARILTGVWSYATSPHMLSQLNTLLSTMNKGIVSVPRLQQGKAVVSKKDLLLRDARGREYVTVNEISFEAVAGGDETLKTLGNVLPDELRKLVEEKGLIVIPDEHSRMIVNRSLVIQYRVRLKNETKTVEEGPWSEEYLPSETIMASLIICKDGKMRKEGSGESKVEKISSAEVCNMLRNSFRELNYTIYVGGKETIGKGLVKLYFM</sequence>
<evidence type="ECO:0000313" key="4">
    <source>
        <dbReference type="Proteomes" id="UP001529235"/>
    </source>
</evidence>
<dbReference type="InterPro" id="IPR005537">
    <property type="entry name" value="RAMP_III_fam"/>
</dbReference>
<feature type="domain" description="CRISPR type III-associated protein" evidence="2">
    <location>
        <begin position="15"/>
        <end position="297"/>
    </location>
</feature>
<dbReference type="AlphaFoldDB" id="A0ABD4Z9E5"/>
<gene>
    <name evidence="3" type="primary">cmr4</name>
    <name evidence="3" type="ORF">QPL79_09105</name>
</gene>